<keyword evidence="1" id="KW-0472">Membrane</keyword>
<dbReference type="AlphaFoldDB" id="F0FA96"/>
<protein>
    <recommendedName>
        <fullName evidence="4">Transmembrane protein</fullName>
    </recommendedName>
</protein>
<keyword evidence="1" id="KW-0812">Transmembrane</keyword>
<dbReference type="STRING" id="888743.HMPREF9141_2513"/>
<keyword evidence="3" id="KW-1185">Reference proteome</keyword>
<evidence type="ECO:0000313" key="3">
    <source>
        <dbReference type="Proteomes" id="UP000005697"/>
    </source>
</evidence>
<evidence type="ECO:0000256" key="1">
    <source>
        <dbReference type="SAM" id="Phobius"/>
    </source>
</evidence>
<evidence type="ECO:0000313" key="2">
    <source>
        <dbReference type="EMBL" id="EGC18942.1"/>
    </source>
</evidence>
<organism evidence="2 3">
    <name type="scientific">Prevotella multiformis DSM 16608</name>
    <dbReference type="NCBI Taxonomy" id="888743"/>
    <lineage>
        <taxon>Bacteria</taxon>
        <taxon>Pseudomonadati</taxon>
        <taxon>Bacteroidota</taxon>
        <taxon>Bacteroidia</taxon>
        <taxon>Bacteroidales</taxon>
        <taxon>Prevotellaceae</taxon>
        <taxon>Prevotella</taxon>
    </lineage>
</organism>
<dbReference type="EMBL" id="AEWX01000039">
    <property type="protein sequence ID" value="EGC18942.1"/>
    <property type="molecule type" value="Genomic_DNA"/>
</dbReference>
<proteinExistence type="predicted"/>
<evidence type="ECO:0008006" key="4">
    <source>
        <dbReference type="Google" id="ProtNLM"/>
    </source>
</evidence>
<comment type="caution">
    <text evidence="2">The sequence shown here is derived from an EMBL/GenBank/DDBJ whole genome shotgun (WGS) entry which is preliminary data.</text>
</comment>
<dbReference type="HOGENOM" id="CLU_3010484_0_0_10"/>
<accession>F0FA96</accession>
<keyword evidence="1" id="KW-1133">Transmembrane helix</keyword>
<name>F0FA96_9BACT</name>
<reference evidence="2 3" key="1">
    <citation type="submission" date="2011-01" db="EMBL/GenBank/DDBJ databases">
        <authorList>
            <person name="Muzny D."/>
            <person name="Qin X."/>
            <person name="Deng J."/>
            <person name="Jiang H."/>
            <person name="Liu Y."/>
            <person name="Qu J."/>
            <person name="Song X.-Z."/>
            <person name="Zhang L."/>
            <person name="Thornton R."/>
            <person name="Coyle M."/>
            <person name="Francisco L."/>
            <person name="Jackson L."/>
            <person name="Javaid M."/>
            <person name="Korchina V."/>
            <person name="Kovar C."/>
            <person name="Mata R."/>
            <person name="Mathew T."/>
            <person name="Ngo R."/>
            <person name="Nguyen L."/>
            <person name="Nguyen N."/>
            <person name="Okwuonu G."/>
            <person name="Ongeri F."/>
            <person name="Pham C."/>
            <person name="Simmons D."/>
            <person name="Wilczek-Boney K."/>
            <person name="Hale W."/>
            <person name="Jakkamsetti A."/>
            <person name="Pham P."/>
            <person name="Ruth R."/>
            <person name="San Lucas F."/>
            <person name="Warren J."/>
            <person name="Zhang J."/>
            <person name="Zhao Z."/>
            <person name="Zhou C."/>
            <person name="Zhu D."/>
            <person name="Lee S."/>
            <person name="Bess C."/>
            <person name="Blankenburg K."/>
            <person name="Forbes L."/>
            <person name="Fu Q."/>
            <person name="Gubbala S."/>
            <person name="Hirani K."/>
            <person name="Jayaseelan J.C."/>
            <person name="Lara F."/>
            <person name="Munidasa M."/>
            <person name="Palculict T."/>
            <person name="Patil S."/>
            <person name="Pu L.-L."/>
            <person name="Saada N."/>
            <person name="Tang L."/>
            <person name="Weissenberger G."/>
            <person name="Zhu Y."/>
            <person name="Hemphill L."/>
            <person name="Shang Y."/>
            <person name="Youmans B."/>
            <person name="Ayvaz T."/>
            <person name="Ross M."/>
            <person name="Santibanez J."/>
            <person name="Aqrawi P."/>
            <person name="Gross S."/>
            <person name="Joshi V."/>
            <person name="Fowler G."/>
            <person name="Nazareth L."/>
            <person name="Reid J."/>
            <person name="Worley K."/>
            <person name="Petrosino J."/>
            <person name="Highlander S."/>
            <person name="Gibbs R."/>
        </authorList>
    </citation>
    <scope>NUCLEOTIDE SEQUENCE [LARGE SCALE GENOMIC DNA]</scope>
    <source>
        <strain evidence="2 3">DSM 16608</strain>
    </source>
</reference>
<gene>
    <name evidence="2" type="ORF">HMPREF9141_2513</name>
</gene>
<feature type="transmembrane region" description="Helical" evidence="1">
    <location>
        <begin position="14"/>
        <end position="37"/>
    </location>
</feature>
<sequence>MPPLLSLFSEQRRVGGLGVSGCLLFFVSFSAVLPLFVRVRMGFLSSASFPMPFFSL</sequence>
<dbReference type="Proteomes" id="UP000005697">
    <property type="component" value="Unassembled WGS sequence"/>
</dbReference>